<dbReference type="InterPro" id="IPR050248">
    <property type="entry name" value="Polysacc_deacetylase_ArnD"/>
</dbReference>
<dbReference type="Pfam" id="PF01522">
    <property type="entry name" value="Polysacc_deac_1"/>
    <property type="match status" value="1"/>
</dbReference>
<dbReference type="InterPro" id="IPR002509">
    <property type="entry name" value="NODB_dom"/>
</dbReference>
<sequence length="238" mass="27379">MIVSVTAFYGIIPTLVMRPMFFRGCRSVDGRKEQVCLTFDDGPNAIYTIRLLELLKKYHVRATFFVVGERAEENAGLLKRMAADGHLIGIHHYRHLSNWFLTPYGTRKQCEKAADTVEAITGARPVYYRPPWGHINLFLPLEAHSFRVVLWSAILGDWRIKLGKERLEQRLFHHLKDGAVICLHDDGENLGADNDAPENTIEALEQILKKTTGQYQFVTIDEMYQNRSARVSYKHLIH</sequence>
<evidence type="ECO:0000313" key="3">
    <source>
        <dbReference type="Proteomes" id="UP000298347"/>
    </source>
</evidence>
<name>A0A4Z0GPN0_9BACL</name>
<comment type="caution">
    <text evidence="2">The sequence shown here is derived from an EMBL/GenBank/DDBJ whole genome shotgun (WGS) entry which is preliminary data.</text>
</comment>
<dbReference type="GO" id="GO:0016810">
    <property type="term" value="F:hydrolase activity, acting on carbon-nitrogen (but not peptide) bonds"/>
    <property type="evidence" value="ECO:0007669"/>
    <property type="project" value="InterPro"/>
</dbReference>
<dbReference type="SUPFAM" id="SSF88713">
    <property type="entry name" value="Glycoside hydrolase/deacetylase"/>
    <property type="match status" value="1"/>
</dbReference>
<evidence type="ECO:0000313" key="2">
    <source>
        <dbReference type="EMBL" id="TGA97881.1"/>
    </source>
</evidence>
<accession>A0A4Z0GPN0</accession>
<dbReference type="CDD" id="cd10959">
    <property type="entry name" value="CE4_NodB_like_3"/>
    <property type="match status" value="1"/>
</dbReference>
<organism evidence="2 3">
    <name type="scientific">Sporolactobacillus shoreae</name>
    <dbReference type="NCBI Taxonomy" id="1465501"/>
    <lineage>
        <taxon>Bacteria</taxon>
        <taxon>Bacillati</taxon>
        <taxon>Bacillota</taxon>
        <taxon>Bacilli</taxon>
        <taxon>Bacillales</taxon>
        <taxon>Sporolactobacillaceae</taxon>
        <taxon>Sporolactobacillus</taxon>
    </lineage>
</organism>
<dbReference type="AlphaFoldDB" id="A0A4Z0GPN0"/>
<proteinExistence type="predicted"/>
<gene>
    <name evidence="2" type="ORF">E4665_10730</name>
</gene>
<protein>
    <submittedName>
        <fullName evidence="2">Polysaccharide deacetylase family protein</fullName>
    </submittedName>
</protein>
<feature type="domain" description="NodB homology" evidence="1">
    <location>
        <begin position="33"/>
        <end position="218"/>
    </location>
</feature>
<keyword evidence="3" id="KW-1185">Reference proteome</keyword>
<dbReference type="PANTHER" id="PTHR10587:SF137">
    <property type="entry name" value="4-DEOXY-4-FORMAMIDO-L-ARABINOSE-PHOSPHOUNDECAPRENOL DEFORMYLASE ARND-RELATED"/>
    <property type="match status" value="1"/>
</dbReference>
<dbReference type="Proteomes" id="UP000298347">
    <property type="component" value="Unassembled WGS sequence"/>
</dbReference>
<evidence type="ECO:0000259" key="1">
    <source>
        <dbReference type="PROSITE" id="PS51677"/>
    </source>
</evidence>
<dbReference type="PANTHER" id="PTHR10587">
    <property type="entry name" value="GLYCOSYL TRANSFERASE-RELATED"/>
    <property type="match status" value="1"/>
</dbReference>
<dbReference type="EMBL" id="SRJD01000011">
    <property type="protein sequence ID" value="TGA97881.1"/>
    <property type="molecule type" value="Genomic_DNA"/>
</dbReference>
<dbReference type="GO" id="GO:0005975">
    <property type="term" value="P:carbohydrate metabolic process"/>
    <property type="evidence" value="ECO:0007669"/>
    <property type="project" value="InterPro"/>
</dbReference>
<reference evidence="2 3" key="1">
    <citation type="journal article" date="2015" name="Int. J. Syst. Evol. Microbiol.">
        <title>Sporolactobacillus shoreae sp. nov. and Sporolactobacillus spathodeae sp. nov., two spore-forming lactic acid bacteria isolated from tree barks in Thailand.</title>
        <authorList>
            <person name="Thamacharoensuk T."/>
            <person name="Kitahara M."/>
            <person name="Ohkuma M."/>
            <person name="Thongchul N."/>
            <person name="Tanasupawat S."/>
        </authorList>
    </citation>
    <scope>NUCLEOTIDE SEQUENCE [LARGE SCALE GENOMIC DNA]</scope>
    <source>
        <strain evidence="2 3">BK92</strain>
    </source>
</reference>
<dbReference type="InterPro" id="IPR011330">
    <property type="entry name" value="Glyco_hydro/deAcase_b/a-brl"/>
</dbReference>
<dbReference type="Gene3D" id="3.20.20.370">
    <property type="entry name" value="Glycoside hydrolase/deacetylase"/>
    <property type="match status" value="1"/>
</dbReference>
<dbReference type="OrthoDB" id="9812065at2"/>
<dbReference type="PROSITE" id="PS51677">
    <property type="entry name" value="NODB"/>
    <property type="match status" value="1"/>
</dbReference>